<accession>L9VQ94</accession>
<proteinExistence type="predicted"/>
<evidence type="ECO:0000313" key="2">
    <source>
        <dbReference type="Proteomes" id="UP000011599"/>
    </source>
</evidence>
<dbReference type="Proteomes" id="UP000011599">
    <property type="component" value="Unassembled WGS sequence"/>
</dbReference>
<organism evidence="1 2">
    <name type="scientific">Natronorubrum tibetense GA33</name>
    <dbReference type="NCBI Taxonomy" id="1114856"/>
    <lineage>
        <taxon>Archaea</taxon>
        <taxon>Methanobacteriati</taxon>
        <taxon>Methanobacteriota</taxon>
        <taxon>Stenosarchaea group</taxon>
        <taxon>Halobacteria</taxon>
        <taxon>Halobacteriales</taxon>
        <taxon>Natrialbaceae</taxon>
        <taxon>Natronorubrum</taxon>
    </lineage>
</organism>
<sequence length="63" mass="6909">MPFASSRLSRESGFALLTSIQHVPLHVVLSAAFLRSIAAYQGWRSLGRIEGTEAHRRLSTTIG</sequence>
<protein>
    <submittedName>
        <fullName evidence="1">Uncharacterized protein</fullName>
    </submittedName>
</protein>
<dbReference type="AlphaFoldDB" id="L9VQ94"/>
<name>L9VQ94_9EURY</name>
<evidence type="ECO:0000313" key="1">
    <source>
        <dbReference type="EMBL" id="ELY38408.1"/>
    </source>
</evidence>
<reference evidence="1 2" key="1">
    <citation type="journal article" date="2014" name="PLoS Genet.">
        <title>Phylogenetically driven sequencing of extremely halophilic archaea reveals strategies for static and dynamic osmo-response.</title>
        <authorList>
            <person name="Becker E.A."/>
            <person name="Seitzer P.M."/>
            <person name="Tritt A."/>
            <person name="Larsen D."/>
            <person name="Krusor M."/>
            <person name="Yao A.I."/>
            <person name="Wu D."/>
            <person name="Madern D."/>
            <person name="Eisen J.A."/>
            <person name="Darling A.E."/>
            <person name="Facciotti M.T."/>
        </authorList>
    </citation>
    <scope>NUCLEOTIDE SEQUENCE [LARGE SCALE GENOMIC DNA]</scope>
    <source>
        <strain evidence="1 2">GA33</strain>
    </source>
</reference>
<keyword evidence="2" id="KW-1185">Reference proteome</keyword>
<dbReference type="PATRIC" id="fig|1114856.3.peg.3590"/>
<comment type="caution">
    <text evidence="1">The sequence shown here is derived from an EMBL/GenBank/DDBJ whole genome shotgun (WGS) entry which is preliminary data.</text>
</comment>
<dbReference type="EMBL" id="AOHW01000042">
    <property type="protein sequence ID" value="ELY38408.1"/>
    <property type="molecule type" value="Genomic_DNA"/>
</dbReference>
<gene>
    <name evidence="1" type="ORF">C496_17337</name>
</gene>